<gene>
    <name evidence="1" type="ORF">BLNAU_9829</name>
</gene>
<protein>
    <submittedName>
        <fullName evidence="1">Uncharacterized protein</fullName>
    </submittedName>
</protein>
<name>A0ABQ9XUW5_9EUKA</name>
<sequence length="555" mass="63500">MTEFSEEIAKTDFFYQLLSLLKPHEIPFSDTTLNIHHHVTSIIMGFIDESESLIEEPLPPETISSILLTFCPYLRYLIAHPAFFPWKLFEMTFDLILHSFEEIIISLDSRSSHPELVQFVDEMKNTLSEELASLIGLADQKETAKCLLFDEQDSPSTSVWMKGFECLLAHADEGRQFSDVGLQSIVIFLERCPGYPRLVFADDGTFTIRVKSKLVSSSKFHVRSLWALLTPTQPQHATALISAAHFVSDWIDFEDRIKHFWIGWLSHFLNAVNPSRLPFTPQYLSLHAHLVDVMRDIIYSFGKYELNAEFYPPTITQSELKKCCLSFLNLSKEYLVHLSHNALANHPYNDAAVCDLLSQVMRFDLETPTTEGFRRELKEEMISSGLASSSPPFILTAELVCPLSVGETMDVVDRIVGLLDRDCSLDDDAILRMCVFIARHNSRSLQLAFRNTGHSKEEFLHAIESFLSLHIESFQHAPIRSLLSSRPDDHEPTLDEWDEADLETVPIVMHMRKQNLLSIDTDSVEFQDFFINFVVRSLQQARHCATRLLEHSLSV</sequence>
<proteinExistence type="predicted"/>
<accession>A0ABQ9XUW5</accession>
<evidence type="ECO:0000313" key="1">
    <source>
        <dbReference type="EMBL" id="KAK2955277.1"/>
    </source>
</evidence>
<dbReference type="EMBL" id="JARBJD010000069">
    <property type="protein sequence ID" value="KAK2955277.1"/>
    <property type="molecule type" value="Genomic_DNA"/>
</dbReference>
<comment type="caution">
    <text evidence="1">The sequence shown here is derived from an EMBL/GenBank/DDBJ whole genome shotgun (WGS) entry which is preliminary data.</text>
</comment>
<dbReference type="Proteomes" id="UP001281761">
    <property type="component" value="Unassembled WGS sequence"/>
</dbReference>
<organism evidence="1 2">
    <name type="scientific">Blattamonas nauphoetae</name>
    <dbReference type="NCBI Taxonomy" id="2049346"/>
    <lineage>
        <taxon>Eukaryota</taxon>
        <taxon>Metamonada</taxon>
        <taxon>Preaxostyla</taxon>
        <taxon>Oxymonadida</taxon>
        <taxon>Blattamonas</taxon>
    </lineage>
</organism>
<evidence type="ECO:0000313" key="2">
    <source>
        <dbReference type="Proteomes" id="UP001281761"/>
    </source>
</evidence>
<keyword evidence="2" id="KW-1185">Reference proteome</keyword>
<reference evidence="1 2" key="1">
    <citation type="journal article" date="2022" name="bioRxiv">
        <title>Genomics of Preaxostyla Flagellates Illuminates Evolutionary Transitions and the Path Towards Mitochondrial Loss.</title>
        <authorList>
            <person name="Novak L.V.F."/>
            <person name="Treitli S.C."/>
            <person name="Pyrih J."/>
            <person name="Halakuc P."/>
            <person name="Pipaliya S.V."/>
            <person name="Vacek V."/>
            <person name="Brzon O."/>
            <person name="Soukal P."/>
            <person name="Eme L."/>
            <person name="Dacks J.B."/>
            <person name="Karnkowska A."/>
            <person name="Elias M."/>
            <person name="Hampl V."/>
        </authorList>
    </citation>
    <scope>NUCLEOTIDE SEQUENCE [LARGE SCALE GENOMIC DNA]</scope>
    <source>
        <strain evidence="1">NAU3</strain>
        <tissue evidence="1">Gut</tissue>
    </source>
</reference>